<evidence type="ECO:0000313" key="2">
    <source>
        <dbReference type="EMBL" id="KAL1511192.1"/>
    </source>
</evidence>
<keyword evidence="1" id="KW-0175">Coiled coil</keyword>
<protein>
    <submittedName>
        <fullName evidence="2">Uncharacterized protein</fullName>
    </submittedName>
</protein>
<keyword evidence="3" id="KW-1185">Reference proteome</keyword>
<reference evidence="2 3" key="1">
    <citation type="journal article" date="2024" name="Science">
        <title>Giant polyketide synthase enzymes in the biosynthesis of giant marine polyether toxins.</title>
        <authorList>
            <person name="Fallon T.R."/>
            <person name="Shende V.V."/>
            <person name="Wierzbicki I.H."/>
            <person name="Pendleton A.L."/>
            <person name="Watervoot N.F."/>
            <person name="Auber R.P."/>
            <person name="Gonzalez D.J."/>
            <person name="Wisecaver J.H."/>
            <person name="Moore B.S."/>
        </authorList>
    </citation>
    <scope>NUCLEOTIDE SEQUENCE [LARGE SCALE GENOMIC DNA]</scope>
    <source>
        <strain evidence="2 3">12B1</strain>
    </source>
</reference>
<sequence>MAEGSQTAKETGWFGGVMASLDSAFDTSALAERVRSLASKTATDATEIFSHTPAEASEVLSKTATDASAKAAEMKAAAAANIAKAAAASAQAEGSMKLEQTVKEFLEVVGEPSPHECAVADLVPLLRHAGLHLLHAKAAAEQATASYRSQAEQAMERGKAYKAAARTEAERAEQASCANRELQERLAHALGELEVARKRIAELEQAAGGAGRADTANSLLTLTGDVLCDDEGSMGNDLKDEVAGPNEPRPLRVQDEGCDSFAPHHFQFAQAIKCNLETS</sequence>
<dbReference type="Proteomes" id="UP001515480">
    <property type="component" value="Unassembled WGS sequence"/>
</dbReference>
<feature type="coiled-coil region" evidence="1">
    <location>
        <begin position="137"/>
        <end position="206"/>
    </location>
</feature>
<dbReference type="AlphaFoldDB" id="A0AB34J4I4"/>
<comment type="caution">
    <text evidence="2">The sequence shown here is derived from an EMBL/GenBank/DDBJ whole genome shotgun (WGS) entry which is preliminary data.</text>
</comment>
<evidence type="ECO:0000313" key="3">
    <source>
        <dbReference type="Proteomes" id="UP001515480"/>
    </source>
</evidence>
<dbReference type="EMBL" id="JBGBPQ010000014">
    <property type="protein sequence ID" value="KAL1511192.1"/>
    <property type="molecule type" value="Genomic_DNA"/>
</dbReference>
<evidence type="ECO:0000256" key="1">
    <source>
        <dbReference type="SAM" id="Coils"/>
    </source>
</evidence>
<name>A0AB34J4I4_PRYPA</name>
<organism evidence="2 3">
    <name type="scientific">Prymnesium parvum</name>
    <name type="common">Toxic golden alga</name>
    <dbReference type="NCBI Taxonomy" id="97485"/>
    <lineage>
        <taxon>Eukaryota</taxon>
        <taxon>Haptista</taxon>
        <taxon>Haptophyta</taxon>
        <taxon>Prymnesiophyceae</taxon>
        <taxon>Prymnesiales</taxon>
        <taxon>Prymnesiaceae</taxon>
        <taxon>Prymnesium</taxon>
    </lineage>
</organism>
<proteinExistence type="predicted"/>
<gene>
    <name evidence="2" type="ORF">AB1Y20_006007</name>
</gene>
<accession>A0AB34J4I4</accession>